<dbReference type="AlphaFoldDB" id="A0A3N7FX58"/>
<evidence type="ECO:0000313" key="2">
    <source>
        <dbReference type="Proteomes" id="UP000006729"/>
    </source>
</evidence>
<keyword evidence="2" id="KW-1185">Reference proteome</keyword>
<proteinExistence type="predicted"/>
<accession>A0A3N7FX58</accession>
<protein>
    <submittedName>
        <fullName evidence="1">Uncharacterized protein</fullName>
    </submittedName>
</protein>
<dbReference type="EMBL" id="CM009301">
    <property type="protein sequence ID" value="RQO98300.1"/>
    <property type="molecule type" value="Genomic_DNA"/>
</dbReference>
<gene>
    <name evidence="1" type="ORF">POPTR_012G047901</name>
</gene>
<dbReference type="Proteomes" id="UP000006729">
    <property type="component" value="Chromosome 12"/>
</dbReference>
<organism evidence="1 2">
    <name type="scientific">Populus trichocarpa</name>
    <name type="common">Western balsam poplar</name>
    <name type="synonym">Populus balsamifera subsp. trichocarpa</name>
    <dbReference type="NCBI Taxonomy" id="3694"/>
    <lineage>
        <taxon>Eukaryota</taxon>
        <taxon>Viridiplantae</taxon>
        <taxon>Streptophyta</taxon>
        <taxon>Embryophyta</taxon>
        <taxon>Tracheophyta</taxon>
        <taxon>Spermatophyta</taxon>
        <taxon>Magnoliopsida</taxon>
        <taxon>eudicotyledons</taxon>
        <taxon>Gunneridae</taxon>
        <taxon>Pentapetalae</taxon>
        <taxon>rosids</taxon>
        <taxon>fabids</taxon>
        <taxon>Malpighiales</taxon>
        <taxon>Salicaceae</taxon>
        <taxon>Saliceae</taxon>
        <taxon>Populus</taxon>
    </lineage>
</organism>
<sequence>MASSITAEAPVDTNHEWHLLLFMSLLLPEPSLKLAGRSLTLGVQGPSMIL</sequence>
<reference evidence="1 2" key="1">
    <citation type="journal article" date="2006" name="Science">
        <title>The genome of black cottonwood, Populus trichocarpa (Torr. &amp; Gray).</title>
        <authorList>
            <person name="Tuskan G.A."/>
            <person name="Difazio S."/>
            <person name="Jansson S."/>
            <person name="Bohlmann J."/>
            <person name="Grigoriev I."/>
            <person name="Hellsten U."/>
            <person name="Putnam N."/>
            <person name="Ralph S."/>
            <person name="Rombauts S."/>
            <person name="Salamov A."/>
            <person name="Schein J."/>
            <person name="Sterck L."/>
            <person name="Aerts A."/>
            <person name="Bhalerao R.R."/>
            <person name="Bhalerao R.P."/>
            <person name="Blaudez D."/>
            <person name="Boerjan W."/>
            <person name="Brun A."/>
            <person name="Brunner A."/>
            <person name="Busov V."/>
            <person name="Campbell M."/>
            <person name="Carlson J."/>
            <person name="Chalot M."/>
            <person name="Chapman J."/>
            <person name="Chen G.L."/>
            <person name="Cooper D."/>
            <person name="Coutinho P.M."/>
            <person name="Couturier J."/>
            <person name="Covert S."/>
            <person name="Cronk Q."/>
            <person name="Cunningham R."/>
            <person name="Davis J."/>
            <person name="Degroeve S."/>
            <person name="Dejardin A."/>
            <person name="Depamphilis C."/>
            <person name="Detter J."/>
            <person name="Dirks B."/>
            <person name="Dubchak I."/>
            <person name="Duplessis S."/>
            <person name="Ehlting J."/>
            <person name="Ellis B."/>
            <person name="Gendler K."/>
            <person name="Goodstein D."/>
            <person name="Gribskov M."/>
            <person name="Grimwood J."/>
            <person name="Groover A."/>
            <person name="Gunter L."/>
            <person name="Hamberger B."/>
            <person name="Heinze B."/>
            <person name="Helariutta Y."/>
            <person name="Henrissat B."/>
            <person name="Holligan D."/>
            <person name="Holt R."/>
            <person name="Huang W."/>
            <person name="Islam-Faridi N."/>
            <person name="Jones S."/>
            <person name="Jones-Rhoades M."/>
            <person name="Jorgensen R."/>
            <person name="Joshi C."/>
            <person name="Kangasjarvi J."/>
            <person name="Karlsson J."/>
            <person name="Kelleher C."/>
            <person name="Kirkpatrick R."/>
            <person name="Kirst M."/>
            <person name="Kohler A."/>
            <person name="Kalluri U."/>
            <person name="Larimer F."/>
            <person name="Leebens-Mack J."/>
            <person name="Leple J.C."/>
            <person name="Locascio P."/>
            <person name="Lou Y."/>
            <person name="Lucas S."/>
            <person name="Martin F."/>
            <person name="Montanini B."/>
            <person name="Napoli C."/>
            <person name="Nelson D.R."/>
            <person name="Nelson C."/>
            <person name="Nieminen K."/>
            <person name="Nilsson O."/>
            <person name="Pereda V."/>
            <person name="Peter G."/>
            <person name="Philippe R."/>
            <person name="Pilate G."/>
            <person name="Poliakov A."/>
            <person name="Razumovskaya J."/>
            <person name="Richardson P."/>
            <person name="Rinaldi C."/>
            <person name="Ritland K."/>
            <person name="Rouze P."/>
            <person name="Ryaboy D."/>
            <person name="Schmutz J."/>
            <person name="Schrader J."/>
            <person name="Segerman B."/>
            <person name="Shin H."/>
            <person name="Siddiqui A."/>
            <person name="Sterky F."/>
            <person name="Terry A."/>
            <person name="Tsai C.J."/>
            <person name="Uberbacher E."/>
            <person name="Unneberg P."/>
            <person name="Vahala J."/>
            <person name="Wall K."/>
            <person name="Wessler S."/>
            <person name="Yang G."/>
            <person name="Yin T."/>
            <person name="Douglas C."/>
            <person name="Marra M."/>
            <person name="Sandberg G."/>
            <person name="Van de Peer Y."/>
            <person name="Rokhsar D."/>
        </authorList>
    </citation>
    <scope>NUCLEOTIDE SEQUENCE [LARGE SCALE GENOMIC DNA]</scope>
    <source>
        <strain evidence="2">cv. Nisqually</strain>
    </source>
</reference>
<dbReference type="InParanoid" id="A0A3N7FX58"/>
<evidence type="ECO:0000313" key="1">
    <source>
        <dbReference type="EMBL" id="RQO98300.1"/>
    </source>
</evidence>
<name>A0A3N7FX58_POPTR</name>